<dbReference type="InterPro" id="IPR019775">
    <property type="entry name" value="WD40_repeat_CS"/>
</dbReference>
<evidence type="ECO:0000259" key="4">
    <source>
        <dbReference type="SMART" id="SM00500"/>
    </source>
</evidence>
<feature type="repeat" description="WD" evidence="3">
    <location>
        <begin position="651"/>
        <end position="692"/>
    </location>
</feature>
<dbReference type="FunFam" id="2.130.10.10:FF:000411">
    <property type="entry name" value="U4/U6 small nuclear ribonucleoprotein Prp4"/>
    <property type="match status" value="1"/>
</dbReference>
<dbReference type="PRINTS" id="PR00320">
    <property type="entry name" value="GPROTEINBRPT"/>
</dbReference>
<dbReference type="InterPro" id="IPR036285">
    <property type="entry name" value="PRP4-like_sf"/>
</dbReference>
<name>A0A812DMI6_ACAPH</name>
<feature type="repeat" description="WD" evidence="3">
    <location>
        <begin position="693"/>
        <end position="725"/>
    </location>
</feature>
<dbReference type="GO" id="GO:0046540">
    <property type="term" value="C:U4/U6 x U5 tri-snRNP complex"/>
    <property type="evidence" value="ECO:0007669"/>
    <property type="project" value="TreeGrafter"/>
</dbReference>
<dbReference type="InterPro" id="IPR015943">
    <property type="entry name" value="WD40/YVTN_repeat-like_dom_sf"/>
</dbReference>
<dbReference type="Gene3D" id="4.10.280.110">
    <property type="entry name" value="Pre-mRNA processing factor 4 domain"/>
    <property type="match status" value="1"/>
</dbReference>
<evidence type="ECO:0000256" key="1">
    <source>
        <dbReference type="ARBA" id="ARBA00022574"/>
    </source>
</evidence>
<evidence type="ECO:0000256" key="3">
    <source>
        <dbReference type="PROSITE-ProRule" id="PRU00221"/>
    </source>
</evidence>
<dbReference type="EMBL" id="CAHIKZ030003633">
    <property type="protein sequence ID" value="CAE1302432.1"/>
    <property type="molecule type" value="Genomic_DNA"/>
</dbReference>
<evidence type="ECO:0000313" key="6">
    <source>
        <dbReference type="Proteomes" id="UP000597762"/>
    </source>
</evidence>
<comment type="caution">
    <text evidence="5">The sequence shown here is derived from an EMBL/GenBank/DDBJ whole genome shotgun (WGS) entry which is preliminary data.</text>
</comment>
<feature type="repeat" description="WD" evidence="3">
    <location>
        <begin position="609"/>
        <end position="650"/>
    </location>
</feature>
<dbReference type="SUPFAM" id="SSF158230">
    <property type="entry name" value="PRP4-like"/>
    <property type="match status" value="1"/>
</dbReference>
<dbReference type="FunFam" id="2.130.10.10:FF:001300">
    <property type="entry name" value="U4/U6 small nuclear ribonucleoprotein Prp4"/>
    <property type="match status" value="1"/>
</dbReference>
<keyword evidence="2" id="KW-0677">Repeat</keyword>
<organism evidence="5 6">
    <name type="scientific">Acanthosepion pharaonis</name>
    <name type="common">Pharaoh cuttlefish</name>
    <name type="synonym">Sepia pharaonis</name>
    <dbReference type="NCBI Taxonomy" id="158019"/>
    <lineage>
        <taxon>Eukaryota</taxon>
        <taxon>Metazoa</taxon>
        <taxon>Spiralia</taxon>
        <taxon>Lophotrochozoa</taxon>
        <taxon>Mollusca</taxon>
        <taxon>Cephalopoda</taxon>
        <taxon>Coleoidea</taxon>
        <taxon>Decapodiformes</taxon>
        <taxon>Sepiida</taxon>
        <taxon>Sepiina</taxon>
        <taxon>Sepiidae</taxon>
        <taxon>Acanthosepion</taxon>
    </lineage>
</organism>
<dbReference type="SMART" id="SM00320">
    <property type="entry name" value="WD40"/>
    <property type="match status" value="7"/>
</dbReference>
<dbReference type="InterPro" id="IPR014906">
    <property type="entry name" value="PRP4-like"/>
</dbReference>
<protein>
    <submittedName>
        <fullName evidence="5">PRPF4</fullName>
    </submittedName>
</protein>
<dbReference type="InterPro" id="IPR020472">
    <property type="entry name" value="WD40_PAC1"/>
</dbReference>
<dbReference type="AlphaFoldDB" id="A0A812DMI6"/>
<dbReference type="SMART" id="SM00500">
    <property type="entry name" value="SFM"/>
    <property type="match status" value="1"/>
</dbReference>
<evidence type="ECO:0000313" key="5">
    <source>
        <dbReference type="EMBL" id="CAE1302432.1"/>
    </source>
</evidence>
<evidence type="ECO:0000256" key="2">
    <source>
        <dbReference type="ARBA" id="ARBA00022737"/>
    </source>
</evidence>
<dbReference type="InterPro" id="IPR001680">
    <property type="entry name" value="WD40_rpt"/>
</dbReference>
<reference evidence="5" key="1">
    <citation type="submission" date="2021-01" db="EMBL/GenBank/DDBJ databases">
        <authorList>
            <person name="Li R."/>
            <person name="Bekaert M."/>
        </authorList>
    </citation>
    <scope>NUCLEOTIDE SEQUENCE</scope>
    <source>
        <strain evidence="5">Farmed</strain>
    </source>
</reference>
<feature type="repeat" description="WD" evidence="3">
    <location>
        <begin position="516"/>
        <end position="565"/>
    </location>
</feature>
<dbReference type="OrthoDB" id="540662at2759"/>
<keyword evidence="1 3" id="KW-0853">WD repeat</keyword>
<dbReference type="Gene3D" id="2.130.10.10">
    <property type="entry name" value="YVTN repeat-like/Quinoprotein amine dehydrogenase"/>
    <property type="match status" value="2"/>
</dbReference>
<dbReference type="PANTHER" id="PTHR19846:SF0">
    <property type="entry name" value="PRE-MRNA PROCESSING FACTOR 4"/>
    <property type="match status" value="1"/>
</dbReference>
<dbReference type="PANTHER" id="PTHR19846">
    <property type="entry name" value="WD40 REPEAT PROTEIN"/>
    <property type="match status" value="1"/>
</dbReference>
<dbReference type="GO" id="GO:0030621">
    <property type="term" value="F:U4 snRNA binding"/>
    <property type="evidence" value="ECO:0007669"/>
    <property type="project" value="TreeGrafter"/>
</dbReference>
<dbReference type="PROSITE" id="PS50082">
    <property type="entry name" value="WD_REPEATS_2"/>
    <property type="match status" value="6"/>
</dbReference>
<proteinExistence type="predicted"/>
<dbReference type="Proteomes" id="UP000597762">
    <property type="component" value="Unassembled WGS sequence"/>
</dbReference>
<dbReference type="FunFam" id="4.10.280.110:FF:000002">
    <property type="entry name" value="U4/U6 small nuclear ribonucleoprotein Prp4"/>
    <property type="match status" value="1"/>
</dbReference>
<dbReference type="InterPro" id="IPR036322">
    <property type="entry name" value="WD40_repeat_dom_sf"/>
</dbReference>
<dbReference type="Pfam" id="PF08799">
    <property type="entry name" value="PRP4"/>
    <property type="match status" value="1"/>
</dbReference>
<dbReference type="GO" id="GO:0017070">
    <property type="term" value="F:U6 snRNA binding"/>
    <property type="evidence" value="ECO:0007669"/>
    <property type="project" value="TreeGrafter"/>
</dbReference>
<feature type="domain" description="Pre-mRNA processing factor 4 (PRP4)-like" evidence="4">
    <location>
        <begin position="350"/>
        <end position="402"/>
    </location>
</feature>
<sequence length="775" mass="88757">MATLRNTGVQTQDLEYDKPPLLNVWKREDVFTAAKSEVYMIFRYGMESRQLFRNAWVLEQKIIENYGGKFLGFSNKVTALEDSSWPADYCITLLTFRSADHATRWMNSDRIFKQQDMEYEAFMVPLQYIPTLEYRTFAFMEVKVPANDELVSQFEKDYVCPAAALMDNLHVAHGVVASNMITHFRQIHWDFHGKTLVIHQFRSPEHFYCFYQNEAYQDLIKIRNNMYQTNLIMFSLIDDPPLKIRKSLPSGVFRVYLRSHFKGYIICSRILSSEFLHYGSLEEKERQNLNSENDSQSKTSSAIEAGIAAGNINISDGSAFEIDDEPSESQAELLAEFERRKRARQIQVSTDDVEVKATMRQLGEPICLFGEGPADRRERLRQLLAQIGEDTVKKKKIEQAEQKKKKEEENITWYHEGSETLKEARYWLALYSVPKANARIKLQKEVKNLPKAQRDAKLHDLHKRIRSVSNECSQIGDDRPLSFCQFSPDSSMLAVASWSGLCKLWSVPDCNLIRVLRGHNCHVGSIVFHPQATLSMENTACCMASCGQDGSVKLWNLISDEPVADIEGHAPYRVSRLAYHPSGRFLGSCCFDNSWRLWDLEVQEEILHQEGHSKPVYCISFQNDGALASTGGLDAFGRVWDLRTGRCIMFLEGHLKSVLDIDFNVDGYHIATGSEDNTARIWDIRQRRCVYTIPAHTNLVSHVRFQPNHGNYLVTSSYDNTAKIWTHPTWSPMKTLAGHEGKIMGLDISPDLKYLASSSYDRTFKLWASEVTGGL</sequence>
<dbReference type="Pfam" id="PF00400">
    <property type="entry name" value="WD40"/>
    <property type="match status" value="7"/>
</dbReference>
<dbReference type="GO" id="GO:0000398">
    <property type="term" value="P:mRNA splicing, via spliceosome"/>
    <property type="evidence" value="ECO:0007669"/>
    <property type="project" value="TreeGrafter"/>
</dbReference>
<dbReference type="SUPFAM" id="SSF50978">
    <property type="entry name" value="WD40 repeat-like"/>
    <property type="match status" value="1"/>
</dbReference>
<feature type="repeat" description="WD" evidence="3">
    <location>
        <begin position="574"/>
        <end position="608"/>
    </location>
</feature>
<dbReference type="Gene3D" id="3.30.70.100">
    <property type="match status" value="2"/>
</dbReference>
<keyword evidence="6" id="KW-1185">Reference proteome</keyword>
<dbReference type="CDD" id="cd00200">
    <property type="entry name" value="WD40"/>
    <property type="match status" value="1"/>
</dbReference>
<accession>A0A812DMI6</accession>
<dbReference type="PROSITE" id="PS50294">
    <property type="entry name" value="WD_REPEATS_REGION"/>
    <property type="match status" value="4"/>
</dbReference>
<dbReference type="PROSITE" id="PS00678">
    <property type="entry name" value="WD_REPEATS_1"/>
    <property type="match status" value="2"/>
</dbReference>
<feature type="repeat" description="WD" evidence="3">
    <location>
        <begin position="736"/>
        <end position="767"/>
    </location>
</feature>
<gene>
    <name evidence="5" type="ORF">SPHA_55034</name>
</gene>